<dbReference type="EMBL" id="MFGC01000021">
    <property type="protein sequence ID" value="OGF28076.1"/>
    <property type="molecule type" value="Genomic_DNA"/>
</dbReference>
<protein>
    <recommendedName>
        <fullName evidence="5">Ribulose-phosphate 3-epimerase</fullName>
    </recommendedName>
</protein>
<reference evidence="3 4" key="1">
    <citation type="journal article" date="2016" name="Nat. Commun.">
        <title>Thousands of microbial genomes shed light on interconnected biogeochemical processes in an aquifer system.</title>
        <authorList>
            <person name="Anantharaman K."/>
            <person name="Brown C.T."/>
            <person name="Hug L.A."/>
            <person name="Sharon I."/>
            <person name="Castelle C.J."/>
            <person name="Probst A.J."/>
            <person name="Thomas B.C."/>
            <person name="Singh A."/>
            <person name="Wilkins M.J."/>
            <person name="Karaoz U."/>
            <person name="Brodie E.L."/>
            <person name="Williams K.H."/>
            <person name="Hubbard S.S."/>
            <person name="Banfield J.F."/>
        </authorList>
    </citation>
    <scope>NUCLEOTIDE SEQUENCE [LARGE SCALE GENOMIC DNA]</scope>
</reference>
<dbReference type="InterPro" id="IPR000056">
    <property type="entry name" value="Ribul_P_3_epim-like"/>
</dbReference>
<evidence type="ECO:0000256" key="1">
    <source>
        <dbReference type="ARBA" id="ARBA00022723"/>
    </source>
</evidence>
<comment type="caution">
    <text evidence="3">The sequence shown here is derived from an EMBL/GenBank/DDBJ whole genome shotgun (WGS) entry which is preliminary data.</text>
</comment>
<name>A0A1F5SNG0_9BACT</name>
<dbReference type="InterPro" id="IPR013785">
    <property type="entry name" value="Aldolase_TIM"/>
</dbReference>
<sequence length="216" mass="23354">MLIRIIPAILEKDVAEVQRKLDMVKYVAELVQIDIADGEFVNSTTVALAALKNITIPVPVEIHLMVKDPQNYFQTCADLGAQRVFWHYEAVGNDMKAVLERAGEFSFACGIALNPETPLDVLSGVLERLDAVLVMGVTPGAQGRPFVPETLQRIKTLRSAFGGPIAVDGAVSEKNIAALVAAGATDLAVGSALFRAEDITKKYKELQELAHATRNI</sequence>
<dbReference type="GO" id="GO:0046872">
    <property type="term" value="F:metal ion binding"/>
    <property type="evidence" value="ECO:0007669"/>
    <property type="project" value="UniProtKB-KW"/>
</dbReference>
<accession>A0A1F5SNG0</accession>
<dbReference type="Pfam" id="PF00834">
    <property type="entry name" value="Ribul_P_3_epim"/>
    <property type="match status" value="1"/>
</dbReference>
<dbReference type="SUPFAM" id="SSF51366">
    <property type="entry name" value="Ribulose-phoshate binding barrel"/>
    <property type="match status" value="1"/>
</dbReference>
<dbReference type="Gene3D" id="3.20.20.70">
    <property type="entry name" value="Aldolase class I"/>
    <property type="match status" value="1"/>
</dbReference>
<dbReference type="InterPro" id="IPR011060">
    <property type="entry name" value="RibuloseP-bd_barrel"/>
</dbReference>
<evidence type="ECO:0000313" key="4">
    <source>
        <dbReference type="Proteomes" id="UP000178925"/>
    </source>
</evidence>
<dbReference type="STRING" id="1797995.A2242_00620"/>
<organism evidence="3 4">
    <name type="scientific">Candidatus Falkowbacteria bacterium RIFOXYA2_FULL_47_9</name>
    <dbReference type="NCBI Taxonomy" id="1797995"/>
    <lineage>
        <taxon>Bacteria</taxon>
        <taxon>Candidatus Falkowiibacteriota</taxon>
    </lineage>
</organism>
<evidence type="ECO:0008006" key="5">
    <source>
        <dbReference type="Google" id="ProtNLM"/>
    </source>
</evidence>
<proteinExistence type="predicted"/>
<dbReference type="GO" id="GO:0016857">
    <property type="term" value="F:racemase and epimerase activity, acting on carbohydrates and derivatives"/>
    <property type="evidence" value="ECO:0007669"/>
    <property type="project" value="InterPro"/>
</dbReference>
<dbReference type="PANTHER" id="PTHR11749">
    <property type="entry name" value="RIBULOSE-5-PHOSPHATE-3-EPIMERASE"/>
    <property type="match status" value="1"/>
</dbReference>
<gene>
    <name evidence="3" type="ORF">A2242_00620</name>
</gene>
<dbReference type="AlphaFoldDB" id="A0A1F5SNG0"/>
<evidence type="ECO:0000313" key="3">
    <source>
        <dbReference type="EMBL" id="OGF28076.1"/>
    </source>
</evidence>
<keyword evidence="2" id="KW-0413">Isomerase</keyword>
<dbReference type="GO" id="GO:0005975">
    <property type="term" value="P:carbohydrate metabolic process"/>
    <property type="evidence" value="ECO:0007669"/>
    <property type="project" value="InterPro"/>
</dbReference>
<keyword evidence="1" id="KW-0479">Metal-binding</keyword>
<dbReference type="Proteomes" id="UP000178925">
    <property type="component" value="Unassembled WGS sequence"/>
</dbReference>
<evidence type="ECO:0000256" key="2">
    <source>
        <dbReference type="ARBA" id="ARBA00023235"/>
    </source>
</evidence>